<proteinExistence type="predicted"/>
<evidence type="ECO:0000313" key="3">
    <source>
        <dbReference type="Proteomes" id="UP000474630"/>
    </source>
</evidence>
<organism evidence="2 3">
    <name type="scientific">Draconibacterium halophilum</name>
    <dbReference type="NCBI Taxonomy" id="2706887"/>
    <lineage>
        <taxon>Bacteria</taxon>
        <taxon>Pseudomonadati</taxon>
        <taxon>Bacteroidota</taxon>
        <taxon>Bacteroidia</taxon>
        <taxon>Marinilabiliales</taxon>
        <taxon>Prolixibacteraceae</taxon>
        <taxon>Draconibacterium</taxon>
    </lineage>
</organism>
<dbReference type="PANTHER" id="PTHR34289">
    <property type="entry name" value="PROTEIN, PUTATIVE (DUF819)-RELATED"/>
    <property type="match status" value="1"/>
</dbReference>
<dbReference type="EMBL" id="CP048409">
    <property type="protein sequence ID" value="QIA07214.1"/>
    <property type="molecule type" value="Genomic_DNA"/>
</dbReference>
<feature type="transmembrane region" description="Helical" evidence="1">
    <location>
        <begin position="277"/>
        <end position="296"/>
    </location>
</feature>
<feature type="transmembrane region" description="Helical" evidence="1">
    <location>
        <begin position="45"/>
        <end position="65"/>
    </location>
</feature>
<feature type="transmembrane region" description="Helical" evidence="1">
    <location>
        <begin position="360"/>
        <end position="385"/>
    </location>
</feature>
<dbReference type="PRINTS" id="PR00173">
    <property type="entry name" value="EDTRNSPORT"/>
</dbReference>
<feature type="transmembrane region" description="Helical" evidence="1">
    <location>
        <begin position="173"/>
        <end position="197"/>
    </location>
</feature>
<keyword evidence="1" id="KW-0812">Transmembrane</keyword>
<reference evidence="2 3" key="1">
    <citation type="submission" date="2020-02" db="EMBL/GenBank/DDBJ databases">
        <title>Genome sequencing for Draconibacterium sp. strain M1.</title>
        <authorList>
            <person name="Park S.-J."/>
        </authorList>
    </citation>
    <scope>NUCLEOTIDE SEQUENCE [LARGE SCALE GENOMIC DNA]</scope>
    <source>
        <strain evidence="2 3">M1</strain>
    </source>
</reference>
<dbReference type="AlphaFoldDB" id="A0A6C0R9V6"/>
<dbReference type="KEGG" id="drc:G0Q07_05520"/>
<keyword evidence="3" id="KW-1185">Reference proteome</keyword>
<feature type="transmembrane region" description="Helical" evidence="1">
    <location>
        <begin position="391"/>
        <end position="414"/>
    </location>
</feature>
<dbReference type="Proteomes" id="UP000474630">
    <property type="component" value="Chromosome"/>
</dbReference>
<evidence type="ECO:0000256" key="1">
    <source>
        <dbReference type="SAM" id="Phobius"/>
    </source>
</evidence>
<feature type="transmembrane region" description="Helical" evidence="1">
    <location>
        <begin position="236"/>
        <end position="257"/>
    </location>
</feature>
<accession>A0A6C0R9V6</accession>
<protein>
    <submittedName>
        <fullName evidence="2">DUF819 family protein</fullName>
    </submittedName>
</protein>
<name>A0A6C0R9V6_9BACT</name>
<feature type="transmembrane region" description="Helical" evidence="1">
    <location>
        <begin position="104"/>
        <end position="126"/>
    </location>
</feature>
<dbReference type="RefSeq" id="WP_163345141.1">
    <property type="nucleotide sequence ID" value="NZ_CP048409.1"/>
</dbReference>
<dbReference type="PANTHER" id="PTHR34289:SF8">
    <property type="entry name" value="DUF819 DOMAIN-CONTAINING PROTEIN"/>
    <property type="match status" value="1"/>
</dbReference>
<gene>
    <name evidence="2" type="ORF">G0Q07_05520</name>
</gene>
<feature type="transmembrane region" description="Helical" evidence="1">
    <location>
        <begin position="15"/>
        <end position="33"/>
    </location>
</feature>
<keyword evidence="1" id="KW-1133">Transmembrane helix</keyword>
<dbReference type="Pfam" id="PF05684">
    <property type="entry name" value="DUF819"/>
    <property type="match status" value="1"/>
</dbReference>
<dbReference type="InterPro" id="IPR008537">
    <property type="entry name" value="DUF819"/>
</dbReference>
<feature type="transmembrane region" description="Helical" evidence="1">
    <location>
        <begin position="71"/>
        <end position="92"/>
    </location>
</feature>
<evidence type="ECO:0000313" key="2">
    <source>
        <dbReference type="EMBL" id="QIA07214.1"/>
    </source>
</evidence>
<keyword evidence="1" id="KW-0472">Membrane</keyword>
<feature type="transmembrane region" description="Helical" evidence="1">
    <location>
        <begin position="303"/>
        <end position="321"/>
    </location>
</feature>
<feature type="transmembrane region" description="Helical" evidence="1">
    <location>
        <begin position="333"/>
        <end position="353"/>
    </location>
</feature>
<sequence length="420" mass="44913">MQETEQVEALIKNDAVVLGILLALLAAIFYTSNSSKPVFKKFYSVIPMLLLCYFLPSLLTTFNIVDGEHSQLYYMASRYLLPASLVLLTLSINLKEVFKLGSKALIMFITGTVGVIIGGPIAILLASSINPDLVGGAGPDAVWRGMTTIAGSWIGGGANQAAMYEIFKPSDHLYSIMITVDVLVAEVWMAALLIGVGKSKQIDKYFKADASSVTQLKDHMHEFSQKIARIPSTTDIMVIAAIGLGVTGFAHLVSDWIAPYIEVHAPALNKFSLTSKFFWLIILSTSIGIALSFTKLRNYEGAGASKIGTIFIYILVATIGMKMDVGKIFDNLGLFLVGGIWMAIHVVLLLIVGKLIRAPYFFLAVGSKANIGGAASAPVVAAAFHPSLAPVGVLLAVLGYALGTYGAWMCGLLMQVAAHS</sequence>